<dbReference type="GO" id="GO:0016787">
    <property type="term" value="F:hydrolase activity"/>
    <property type="evidence" value="ECO:0007669"/>
    <property type="project" value="InterPro"/>
</dbReference>
<dbReference type="EMBL" id="BDQV01000064">
    <property type="protein sequence ID" value="GAY50625.1"/>
    <property type="molecule type" value="Genomic_DNA"/>
</dbReference>
<feature type="domain" description="Dienelactone hydrolase" evidence="1">
    <location>
        <begin position="104"/>
        <end position="220"/>
    </location>
</feature>
<proteinExistence type="predicted"/>
<reference evidence="2 3" key="1">
    <citation type="journal article" date="2017" name="Front. Genet.">
        <title>Draft sequencing of the heterozygous diploid genome of Satsuma (Citrus unshiu Marc.) using a hybrid assembly approach.</title>
        <authorList>
            <person name="Shimizu T."/>
            <person name="Tanizawa Y."/>
            <person name="Mochizuki T."/>
            <person name="Nagasaki H."/>
            <person name="Yoshioka T."/>
            <person name="Toyoda A."/>
            <person name="Fujiyama A."/>
            <person name="Kaminuma E."/>
            <person name="Nakamura Y."/>
        </authorList>
    </citation>
    <scope>NUCLEOTIDE SEQUENCE [LARGE SCALE GENOMIC DNA]</scope>
    <source>
        <strain evidence="3">cv. Miyagawa wase</strain>
    </source>
</reference>
<evidence type="ECO:0000313" key="3">
    <source>
        <dbReference type="Proteomes" id="UP000236630"/>
    </source>
</evidence>
<accession>A0A2H5PET5</accession>
<dbReference type="AlphaFoldDB" id="A0A2H5PET5"/>
<keyword evidence="3" id="KW-1185">Reference proteome</keyword>
<dbReference type="Pfam" id="PF01738">
    <property type="entry name" value="DLH"/>
    <property type="match status" value="2"/>
</dbReference>
<evidence type="ECO:0000313" key="2">
    <source>
        <dbReference type="EMBL" id="GAY50625.1"/>
    </source>
</evidence>
<feature type="domain" description="Dienelactone hydrolase" evidence="1">
    <location>
        <begin position="29"/>
        <end position="79"/>
    </location>
</feature>
<dbReference type="PANTHER" id="PTHR17630">
    <property type="entry name" value="DIENELACTONE HYDROLASE"/>
    <property type="match status" value="1"/>
</dbReference>
<dbReference type="InterPro" id="IPR002925">
    <property type="entry name" value="Dienelactn_hydro"/>
</dbReference>
<evidence type="ECO:0000259" key="1">
    <source>
        <dbReference type="Pfam" id="PF01738"/>
    </source>
</evidence>
<comment type="caution">
    <text evidence="2">The sequence shown here is derived from an EMBL/GenBank/DDBJ whole genome shotgun (WGS) entry which is preliminary data.</text>
</comment>
<dbReference type="SUPFAM" id="SSF53474">
    <property type="entry name" value="alpha/beta-Hydrolases"/>
    <property type="match status" value="1"/>
</dbReference>
<dbReference type="Gene3D" id="3.40.50.1820">
    <property type="entry name" value="alpha/beta hydrolase"/>
    <property type="match status" value="1"/>
</dbReference>
<name>A0A2H5PET5_CITUN</name>
<dbReference type="PANTHER" id="PTHR17630:SF97">
    <property type="entry name" value="ENDO-1,31,4-BETA-D-GLUCANASE-LIKE"/>
    <property type="match status" value="1"/>
</dbReference>
<organism evidence="2 3">
    <name type="scientific">Citrus unshiu</name>
    <name type="common">Satsuma mandarin</name>
    <name type="synonym">Citrus nobilis var. unshiu</name>
    <dbReference type="NCBI Taxonomy" id="55188"/>
    <lineage>
        <taxon>Eukaryota</taxon>
        <taxon>Viridiplantae</taxon>
        <taxon>Streptophyta</taxon>
        <taxon>Embryophyta</taxon>
        <taxon>Tracheophyta</taxon>
        <taxon>Spermatophyta</taxon>
        <taxon>Magnoliopsida</taxon>
        <taxon>eudicotyledons</taxon>
        <taxon>Gunneridae</taxon>
        <taxon>Pentapetalae</taxon>
        <taxon>rosids</taxon>
        <taxon>malvids</taxon>
        <taxon>Sapindales</taxon>
        <taxon>Rutaceae</taxon>
        <taxon>Aurantioideae</taxon>
        <taxon>Citrus</taxon>
    </lineage>
</organism>
<dbReference type="InterPro" id="IPR029058">
    <property type="entry name" value="AB_hydrolase_fold"/>
</dbReference>
<sequence>MSGPQCCANPPTLNPNSGAGHVEKLGGLDTYVTGSPDSKLAALLISDIFGYEAPNLRKLADKVAAAGFYVAVPDFFHGDPHVDGGRPLQEWINDHGVCKGITATGAVGFCWGAKVAVQLAKREFIQAAVLLHPSFVTVDDIKGVEVPISVLGAEIDQVSPPALVKEFEEALTAKSEVDSFVKIFPKVAHGWSVRYNVEDESAVKAAEEAHQNLLEWLAKHVK</sequence>
<protein>
    <recommendedName>
        <fullName evidence="1">Dienelactone hydrolase domain-containing protein</fullName>
    </recommendedName>
</protein>
<dbReference type="Proteomes" id="UP000236630">
    <property type="component" value="Unassembled WGS sequence"/>
</dbReference>
<gene>
    <name evidence="2" type="ORF">CUMW_128130</name>
</gene>